<proteinExistence type="predicted"/>
<dbReference type="SUPFAM" id="SSF49842">
    <property type="entry name" value="TNF-like"/>
    <property type="match status" value="1"/>
</dbReference>
<accession>A0A6P5AC19</accession>
<feature type="compositionally biased region" description="Basic and acidic residues" evidence="5">
    <location>
        <begin position="224"/>
        <end position="236"/>
    </location>
</feature>
<dbReference type="GO" id="GO:0005576">
    <property type="term" value="C:extracellular region"/>
    <property type="evidence" value="ECO:0007669"/>
    <property type="project" value="UniProtKB-SubCell"/>
</dbReference>
<evidence type="ECO:0000256" key="4">
    <source>
        <dbReference type="ARBA" id="ARBA00023119"/>
    </source>
</evidence>
<gene>
    <name evidence="9" type="primary">LOC109481242</name>
</gene>
<keyword evidence="4" id="KW-0176">Collagen</keyword>
<keyword evidence="8" id="KW-1185">Reference proteome</keyword>
<feature type="region of interest" description="Disordered" evidence="5">
    <location>
        <begin position="89"/>
        <end position="131"/>
    </location>
</feature>
<feature type="signal peptide" evidence="6">
    <location>
        <begin position="1"/>
        <end position="22"/>
    </location>
</feature>
<feature type="compositionally biased region" description="Pro residues" evidence="5">
    <location>
        <begin position="185"/>
        <end position="195"/>
    </location>
</feature>
<protein>
    <submittedName>
        <fullName evidence="9">Complement C1q tumor necrosis factor-related protein 3-like</fullName>
    </submittedName>
</protein>
<dbReference type="InterPro" id="IPR001073">
    <property type="entry name" value="C1q_dom"/>
</dbReference>
<evidence type="ECO:0000256" key="6">
    <source>
        <dbReference type="SAM" id="SignalP"/>
    </source>
</evidence>
<dbReference type="RefSeq" id="XP_019639341.1">
    <property type="nucleotide sequence ID" value="XM_019783782.1"/>
</dbReference>
<evidence type="ECO:0000259" key="7">
    <source>
        <dbReference type="PROSITE" id="PS50871"/>
    </source>
</evidence>
<feature type="chain" id="PRO_5028175626" evidence="6">
    <location>
        <begin position="23"/>
        <end position="399"/>
    </location>
</feature>
<dbReference type="PANTHER" id="PTHR15427:SF52">
    <property type="entry name" value="C1Q DOMAIN-CONTAINING PROTEIN"/>
    <property type="match status" value="1"/>
</dbReference>
<dbReference type="GeneID" id="109481242"/>
<dbReference type="InterPro" id="IPR050392">
    <property type="entry name" value="Collagen/C1q_domain"/>
</dbReference>
<keyword evidence="2" id="KW-0964">Secreted</keyword>
<dbReference type="OrthoDB" id="6154955at2759"/>
<evidence type="ECO:0000256" key="5">
    <source>
        <dbReference type="SAM" id="MobiDB-lite"/>
    </source>
</evidence>
<dbReference type="AlphaFoldDB" id="A0A6P5AC19"/>
<feature type="region of interest" description="Disordered" evidence="5">
    <location>
        <begin position="153"/>
        <end position="267"/>
    </location>
</feature>
<keyword evidence="3 6" id="KW-0732">Signal</keyword>
<comment type="subcellular location">
    <subcellularLocation>
        <location evidence="1">Secreted</location>
    </subcellularLocation>
</comment>
<feature type="domain" description="C1q" evidence="7">
    <location>
        <begin position="266"/>
        <end position="399"/>
    </location>
</feature>
<dbReference type="KEGG" id="bbel:109481242"/>
<dbReference type="PROSITE" id="PS50871">
    <property type="entry name" value="C1Q"/>
    <property type="match status" value="1"/>
</dbReference>
<dbReference type="SMART" id="SM00110">
    <property type="entry name" value="C1Q"/>
    <property type="match status" value="1"/>
</dbReference>
<evidence type="ECO:0000256" key="2">
    <source>
        <dbReference type="ARBA" id="ARBA00022525"/>
    </source>
</evidence>
<evidence type="ECO:0000313" key="8">
    <source>
        <dbReference type="Proteomes" id="UP000515135"/>
    </source>
</evidence>
<evidence type="ECO:0000256" key="3">
    <source>
        <dbReference type="ARBA" id="ARBA00022729"/>
    </source>
</evidence>
<dbReference type="PRINTS" id="PR00007">
    <property type="entry name" value="COMPLEMNTC1Q"/>
</dbReference>
<sequence>METAWVMLVCLMWGDWAVMCSGQLEPQDGQWHYVNGDWTWISTSTADKPANNVAQWAGLRDNGRSGSTGDSRRVEQVTFVDEQGQIKDGGYFKKIPQSGPYHDITHDKKTEKDSEKHTEPSHKQQGHIPENSQCVTGMLPVLFMNGALPSRQSDDLQGTLNDAAAGNGNVPTMPVFSCQKGDPGPSGPPGNPGTPGPSGIPGNHGNNGNNGLPGATGPPGEPGLKGDRGMMGEKGKTGAPGIPGVLGSKGSRGERGPPGQPGSVGTMTTKTAFSVGLTVDMNVQRDTDVVFDKVFTNIGGGYNVTTGRFAAPVHGAYYFSFHGYDYYASFNMWVKLLHNGREVVSIIDYDIDDTHDTASNSVILELAAGDQVWLQLHAGHVIAGFKHTCTFSGYLLFPL</sequence>
<dbReference type="Pfam" id="PF01391">
    <property type="entry name" value="Collagen"/>
    <property type="match status" value="1"/>
</dbReference>
<dbReference type="InterPro" id="IPR008160">
    <property type="entry name" value="Collagen"/>
</dbReference>
<reference evidence="9" key="1">
    <citation type="submission" date="2025-08" db="UniProtKB">
        <authorList>
            <consortium name="RefSeq"/>
        </authorList>
    </citation>
    <scope>IDENTIFICATION</scope>
    <source>
        <tissue evidence="9">Gonad</tissue>
    </source>
</reference>
<evidence type="ECO:0000313" key="9">
    <source>
        <dbReference type="RefSeq" id="XP_019639341.1"/>
    </source>
</evidence>
<feature type="compositionally biased region" description="Basic and acidic residues" evidence="5">
    <location>
        <begin position="103"/>
        <end position="122"/>
    </location>
</feature>
<dbReference type="PANTHER" id="PTHR15427">
    <property type="entry name" value="EMILIN ELASTIN MICROFIBRIL INTERFACE-LOCATED PROTEIN ELASTIN MICROFIBRIL INTERFACER"/>
    <property type="match status" value="1"/>
</dbReference>
<dbReference type="Gene3D" id="2.60.120.40">
    <property type="match status" value="1"/>
</dbReference>
<name>A0A6P5AC19_BRABE</name>
<dbReference type="Pfam" id="PF00386">
    <property type="entry name" value="C1q"/>
    <property type="match status" value="1"/>
</dbReference>
<evidence type="ECO:0000256" key="1">
    <source>
        <dbReference type="ARBA" id="ARBA00004613"/>
    </source>
</evidence>
<feature type="compositionally biased region" description="Low complexity" evidence="5">
    <location>
        <begin position="200"/>
        <end position="215"/>
    </location>
</feature>
<dbReference type="Proteomes" id="UP000515135">
    <property type="component" value="Unplaced"/>
</dbReference>
<dbReference type="InterPro" id="IPR008983">
    <property type="entry name" value="Tumour_necrosis_fac-like_dom"/>
</dbReference>
<organism evidence="8 9">
    <name type="scientific">Branchiostoma belcheri</name>
    <name type="common">Amphioxus</name>
    <dbReference type="NCBI Taxonomy" id="7741"/>
    <lineage>
        <taxon>Eukaryota</taxon>
        <taxon>Metazoa</taxon>
        <taxon>Chordata</taxon>
        <taxon>Cephalochordata</taxon>
        <taxon>Leptocardii</taxon>
        <taxon>Amphioxiformes</taxon>
        <taxon>Branchiostomatidae</taxon>
        <taxon>Branchiostoma</taxon>
    </lineage>
</organism>